<proteinExistence type="predicted"/>
<feature type="domain" description="DNA/RNA non-specific endonuclease/pyrophosphatase/phosphodiesterase" evidence="1">
    <location>
        <begin position="314"/>
        <end position="574"/>
    </location>
</feature>
<evidence type="ECO:0000313" key="2">
    <source>
        <dbReference type="EMBL" id="CAB3979527.1"/>
    </source>
</evidence>
<dbReference type="SMART" id="SM00892">
    <property type="entry name" value="Endonuclease_NS"/>
    <property type="match status" value="1"/>
</dbReference>
<dbReference type="EMBL" id="CACRXK020000206">
    <property type="protein sequence ID" value="CAB3979527.1"/>
    <property type="molecule type" value="Genomic_DNA"/>
</dbReference>
<dbReference type="PANTHER" id="PTHR21472">
    <property type="entry name" value="ENDONUCLEASE DOMAIN-CONTAINING 1 PROTEIN ENDOD1"/>
    <property type="match status" value="1"/>
</dbReference>
<organism evidence="2 3">
    <name type="scientific">Paramuricea clavata</name>
    <name type="common">Red gorgonian</name>
    <name type="synonym">Violescent sea-whip</name>
    <dbReference type="NCBI Taxonomy" id="317549"/>
    <lineage>
        <taxon>Eukaryota</taxon>
        <taxon>Metazoa</taxon>
        <taxon>Cnidaria</taxon>
        <taxon>Anthozoa</taxon>
        <taxon>Octocorallia</taxon>
        <taxon>Malacalcyonacea</taxon>
        <taxon>Plexauridae</taxon>
        <taxon>Paramuricea</taxon>
    </lineage>
</organism>
<dbReference type="GO" id="GO:0003676">
    <property type="term" value="F:nucleic acid binding"/>
    <property type="evidence" value="ECO:0007669"/>
    <property type="project" value="InterPro"/>
</dbReference>
<keyword evidence="2" id="KW-0255">Endonuclease</keyword>
<reference evidence="2" key="1">
    <citation type="submission" date="2020-04" db="EMBL/GenBank/DDBJ databases">
        <authorList>
            <person name="Alioto T."/>
            <person name="Alioto T."/>
            <person name="Gomez Garrido J."/>
        </authorList>
    </citation>
    <scope>NUCLEOTIDE SEQUENCE</scope>
    <source>
        <strain evidence="2">A484AB</strain>
    </source>
</reference>
<sequence>MLAVVESITGPQREVVSIYNDEFLTPLSRPQYFIEVYRCVEVKVGDCFSGMHGYPVPKTTAEIEIVVPDITNKDRDSSDKNKFYKYVVYNHTSCKCGTFKFRNGTLHKTITNNEVSEADYKAKYRKNPVNLIHRCHSHVCNPQPRYSLVHEHANVIPKSKYLAYQQCLPGSVALEKNNYNISIEMIFGREGIVSVLNDILCQAYDGENVEQCPKIEEDRNPVTTTKKTLTMPSGKKYLMWWMNLCLIHFLKVQAQCIGNGLMNSCACNFINACTYDASTKKFVAFSGSASDLKKFVPNVRSFALSPSQIAEICEPGPIGIIYDCKNRIPLAATIVLTADQYEKRSYVRPTQSFMESVRIGHDFQQNDIDYTTPLEHVPCYESMNKHHYIEQNWYNALYLPNLAYPQSQCPSNLKKSAIHRGHLIAASYGRGTPDRTIHTFIYTNAVPQFGKKNSGAWRAFERKLIEWARQNCKEAPLHVIVGSIPSTYGTNDRRFFGEAGFSEFMGPSNLFPRKAGYRVNVPAYMWTAACCHSASPPSFTVSTGFFAPNKPGRRLVNSVELSRLFSSVRAIGVDLFPKMPSCNEDGNYVPL</sequence>
<dbReference type="Gene3D" id="3.40.570.10">
    <property type="entry name" value="Extracellular Endonuclease, subunit A"/>
    <property type="match status" value="1"/>
</dbReference>
<dbReference type="InterPro" id="IPR001604">
    <property type="entry name" value="Endo_G_ENPP1-like_dom"/>
</dbReference>
<dbReference type="AlphaFoldDB" id="A0A6S7FPL7"/>
<dbReference type="Pfam" id="PF01223">
    <property type="entry name" value="Endonuclease_NS"/>
    <property type="match status" value="1"/>
</dbReference>
<dbReference type="Proteomes" id="UP001152795">
    <property type="component" value="Unassembled WGS sequence"/>
</dbReference>
<gene>
    <name evidence="2" type="ORF">PACLA_8A005037</name>
</gene>
<name>A0A6S7FPL7_PARCT</name>
<evidence type="ECO:0000259" key="1">
    <source>
        <dbReference type="SMART" id="SM00892"/>
    </source>
</evidence>
<dbReference type="PANTHER" id="PTHR21472:SF7">
    <property type="entry name" value="ENDONUCLEASE G, MITOCHONDRIAL-LIKE ISOFORM X2"/>
    <property type="match status" value="1"/>
</dbReference>
<dbReference type="InterPro" id="IPR044925">
    <property type="entry name" value="His-Me_finger_sf"/>
</dbReference>
<comment type="caution">
    <text evidence="2">The sequence shown here is derived from an EMBL/GenBank/DDBJ whole genome shotgun (WGS) entry which is preliminary data.</text>
</comment>
<keyword evidence="3" id="KW-1185">Reference proteome</keyword>
<evidence type="ECO:0000313" key="3">
    <source>
        <dbReference type="Proteomes" id="UP001152795"/>
    </source>
</evidence>
<dbReference type="GO" id="GO:0016787">
    <property type="term" value="F:hydrolase activity"/>
    <property type="evidence" value="ECO:0007669"/>
    <property type="project" value="InterPro"/>
</dbReference>
<dbReference type="InterPro" id="IPR039015">
    <property type="entry name" value="ENDOD1"/>
</dbReference>
<dbReference type="GO" id="GO:0046872">
    <property type="term" value="F:metal ion binding"/>
    <property type="evidence" value="ECO:0007669"/>
    <property type="project" value="InterPro"/>
</dbReference>
<keyword evidence="2" id="KW-0378">Hydrolase</keyword>
<dbReference type="SUPFAM" id="SSF54060">
    <property type="entry name" value="His-Me finger endonucleases"/>
    <property type="match status" value="1"/>
</dbReference>
<dbReference type="GO" id="GO:0004519">
    <property type="term" value="F:endonuclease activity"/>
    <property type="evidence" value="ECO:0007669"/>
    <property type="project" value="UniProtKB-KW"/>
</dbReference>
<dbReference type="OrthoDB" id="5980635at2759"/>
<protein>
    <submittedName>
        <fullName evidence="2">Endonuclease domain-containing 1 -like</fullName>
    </submittedName>
</protein>
<dbReference type="InterPro" id="IPR044929">
    <property type="entry name" value="DNA/RNA_non-sp_Endonuclease_sf"/>
</dbReference>
<accession>A0A6S7FPL7</accession>
<keyword evidence="2" id="KW-0540">Nuclease</keyword>